<feature type="region of interest" description="Disordered" evidence="1">
    <location>
        <begin position="96"/>
        <end position="117"/>
    </location>
</feature>
<organism evidence="2 3">
    <name type="scientific">Rubroshorea leprosula</name>
    <dbReference type="NCBI Taxonomy" id="152421"/>
    <lineage>
        <taxon>Eukaryota</taxon>
        <taxon>Viridiplantae</taxon>
        <taxon>Streptophyta</taxon>
        <taxon>Embryophyta</taxon>
        <taxon>Tracheophyta</taxon>
        <taxon>Spermatophyta</taxon>
        <taxon>Magnoliopsida</taxon>
        <taxon>eudicotyledons</taxon>
        <taxon>Gunneridae</taxon>
        <taxon>Pentapetalae</taxon>
        <taxon>rosids</taxon>
        <taxon>malvids</taxon>
        <taxon>Malvales</taxon>
        <taxon>Dipterocarpaceae</taxon>
        <taxon>Rubroshorea</taxon>
    </lineage>
</organism>
<sequence>MSTEAIRSRGGTCMVCAIWMRSEIRRVVVALLDVNSVIVALIRQTAVALIPSTAAASYITPSTTALQKLQTTFDCEGPTDIRWRIPVATCILDHHGGGDVVHPHADDRSRGTDAQEE</sequence>
<keyword evidence="3" id="KW-1185">Reference proteome</keyword>
<evidence type="ECO:0000313" key="2">
    <source>
        <dbReference type="EMBL" id="GKV18749.1"/>
    </source>
</evidence>
<name>A0AAV5K501_9ROSI</name>
<dbReference type="EMBL" id="BPVZ01000051">
    <property type="protein sequence ID" value="GKV18749.1"/>
    <property type="molecule type" value="Genomic_DNA"/>
</dbReference>
<dbReference type="Proteomes" id="UP001054252">
    <property type="component" value="Unassembled WGS sequence"/>
</dbReference>
<comment type="caution">
    <text evidence="2">The sequence shown here is derived from an EMBL/GenBank/DDBJ whole genome shotgun (WGS) entry which is preliminary data.</text>
</comment>
<evidence type="ECO:0000256" key="1">
    <source>
        <dbReference type="SAM" id="MobiDB-lite"/>
    </source>
</evidence>
<proteinExistence type="predicted"/>
<protein>
    <submittedName>
        <fullName evidence="2">Uncharacterized protein</fullName>
    </submittedName>
</protein>
<dbReference type="AlphaFoldDB" id="A0AAV5K501"/>
<accession>A0AAV5K501</accession>
<evidence type="ECO:0000313" key="3">
    <source>
        <dbReference type="Proteomes" id="UP001054252"/>
    </source>
</evidence>
<reference evidence="2 3" key="1">
    <citation type="journal article" date="2021" name="Commun. Biol.">
        <title>The genome of Shorea leprosula (Dipterocarpaceae) highlights the ecological relevance of drought in aseasonal tropical rainforests.</title>
        <authorList>
            <person name="Ng K.K.S."/>
            <person name="Kobayashi M.J."/>
            <person name="Fawcett J.A."/>
            <person name="Hatakeyama M."/>
            <person name="Paape T."/>
            <person name="Ng C.H."/>
            <person name="Ang C.C."/>
            <person name="Tnah L.H."/>
            <person name="Lee C.T."/>
            <person name="Nishiyama T."/>
            <person name="Sese J."/>
            <person name="O'Brien M.J."/>
            <person name="Copetti D."/>
            <person name="Mohd Noor M.I."/>
            <person name="Ong R.C."/>
            <person name="Putra M."/>
            <person name="Sireger I.Z."/>
            <person name="Indrioko S."/>
            <person name="Kosugi Y."/>
            <person name="Izuno A."/>
            <person name="Isagi Y."/>
            <person name="Lee S.L."/>
            <person name="Shimizu K.K."/>
        </authorList>
    </citation>
    <scope>NUCLEOTIDE SEQUENCE [LARGE SCALE GENOMIC DNA]</scope>
    <source>
        <strain evidence="2">214</strain>
    </source>
</reference>
<gene>
    <name evidence="2" type="ORF">SLEP1_g29088</name>
</gene>